<keyword evidence="1" id="KW-1133">Transmembrane helix</keyword>
<feature type="transmembrane region" description="Helical" evidence="1">
    <location>
        <begin position="116"/>
        <end position="136"/>
    </location>
</feature>
<feature type="transmembrane region" description="Helical" evidence="1">
    <location>
        <begin position="238"/>
        <end position="257"/>
    </location>
</feature>
<dbReference type="RefSeq" id="WP_200266336.1">
    <property type="nucleotide sequence ID" value="NZ_JAENHN010000010.1"/>
</dbReference>
<evidence type="ECO:0008006" key="4">
    <source>
        <dbReference type="Google" id="ProtNLM"/>
    </source>
</evidence>
<feature type="transmembrane region" description="Helical" evidence="1">
    <location>
        <begin position="350"/>
        <end position="374"/>
    </location>
</feature>
<dbReference type="EMBL" id="JAENHN010000010">
    <property type="protein sequence ID" value="MBK1809784.1"/>
    <property type="molecule type" value="Genomic_DNA"/>
</dbReference>
<feature type="transmembrane region" description="Helical" evidence="1">
    <location>
        <begin position="49"/>
        <end position="71"/>
    </location>
</feature>
<protein>
    <recommendedName>
        <fullName evidence="4">Small-conductance mechanosensitive channel</fullName>
    </recommendedName>
</protein>
<feature type="transmembrane region" description="Helical" evidence="1">
    <location>
        <begin position="263"/>
        <end position="282"/>
    </location>
</feature>
<feature type="transmembrane region" description="Helical" evidence="1">
    <location>
        <begin position="92"/>
        <end position="110"/>
    </location>
</feature>
<proteinExistence type="predicted"/>
<feature type="transmembrane region" description="Helical" evidence="1">
    <location>
        <begin position="196"/>
        <end position="217"/>
    </location>
</feature>
<name>A0ABS1EK98_9CLOT</name>
<comment type="caution">
    <text evidence="2">The sequence shown here is derived from an EMBL/GenBank/DDBJ whole genome shotgun (WGS) entry which is preliminary data.</text>
</comment>
<evidence type="ECO:0000256" key="1">
    <source>
        <dbReference type="SAM" id="Phobius"/>
    </source>
</evidence>
<accession>A0ABS1EK98</accession>
<dbReference type="Proteomes" id="UP000596739">
    <property type="component" value="Unassembled WGS sequence"/>
</dbReference>
<feature type="transmembrane region" description="Helical" evidence="1">
    <location>
        <begin position="9"/>
        <end position="29"/>
    </location>
</feature>
<organism evidence="2 3">
    <name type="scientific">Clostridium yunnanense</name>
    <dbReference type="NCBI Taxonomy" id="2800325"/>
    <lineage>
        <taxon>Bacteria</taxon>
        <taxon>Bacillati</taxon>
        <taxon>Bacillota</taxon>
        <taxon>Clostridia</taxon>
        <taxon>Eubacteriales</taxon>
        <taxon>Clostridiaceae</taxon>
        <taxon>Clostridium</taxon>
    </lineage>
</organism>
<keyword evidence="1" id="KW-0472">Membrane</keyword>
<feature type="transmembrane region" description="Helical" evidence="1">
    <location>
        <begin position="157"/>
        <end position="176"/>
    </location>
</feature>
<sequence>MKKSYEKAFLIITSAVIFILPLIGSLLRWGGLPPGYGLFPAQKVVEAPGFSVIYFTAGVLLTLFIFSFLIFPKFFGFKKPLVKASVNKKFKYPLWFWWSIPVLCSSWFLMWTRIKFFAPLSAYAFVPLWWSFILILDGLVYKRNSGVSLISKKPGTMQLLAVVSCLSWFAFEYLNFFVIENWYYPNDSIFSNFGNIFWFSLSYTTVLPAIFEWYLLLKTFPSIRNRYSFGPKISVSRKFIITYYLLGIVLAFGMGYYPYILFWVLWVALVPLLSAAMELLGLWTPLTPINDGNWSPVALIGLATLLNGFFWELWNYGSGYFHQDMPTNPNFWKYTVPYLDKVHIFSEMPILGYCGYLFFGINCWIIWLICAYIFNFDHKFDITEDLHIVESIDNIPDSIDEKQVI</sequence>
<keyword evidence="3" id="KW-1185">Reference proteome</keyword>
<feature type="transmembrane region" description="Helical" evidence="1">
    <location>
        <begin position="294"/>
        <end position="314"/>
    </location>
</feature>
<reference evidence="3" key="1">
    <citation type="submission" date="2021-01" db="EMBL/GenBank/DDBJ databases">
        <title>Genome public.</title>
        <authorList>
            <person name="Liu C."/>
            <person name="Sun Q."/>
        </authorList>
    </citation>
    <scope>NUCLEOTIDE SEQUENCE [LARGE SCALE GENOMIC DNA]</scope>
    <source>
        <strain evidence="3">YIM B02505</strain>
    </source>
</reference>
<keyword evidence="1" id="KW-0812">Transmembrane</keyword>
<gene>
    <name evidence="2" type="ORF">JHL18_03905</name>
</gene>
<evidence type="ECO:0000313" key="3">
    <source>
        <dbReference type="Proteomes" id="UP000596739"/>
    </source>
</evidence>
<evidence type="ECO:0000313" key="2">
    <source>
        <dbReference type="EMBL" id="MBK1809784.1"/>
    </source>
</evidence>